<evidence type="ECO:0000256" key="2">
    <source>
        <dbReference type="ARBA" id="ARBA00010527"/>
    </source>
</evidence>
<dbReference type="InterPro" id="IPR001708">
    <property type="entry name" value="YidC/ALB3/OXA1/COX18"/>
</dbReference>
<organism evidence="15 16">
    <name type="scientific">Bacteriovorax antarcticus</name>
    <dbReference type="NCBI Taxonomy" id="3088717"/>
    <lineage>
        <taxon>Bacteria</taxon>
        <taxon>Pseudomonadati</taxon>
        <taxon>Bdellovibrionota</taxon>
        <taxon>Bacteriovoracia</taxon>
        <taxon>Bacteriovoracales</taxon>
        <taxon>Bacteriovoracaceae</taxon>
        <taxon>Bacteriovorax</taxon>
    </lineage>
</organism>
<keyword evidence="5 13" id="KW-1003">Cell membrane</keyword>
<comment type="caution">
    <text evidence="15">The sequence shown here is derived from an EMBL/GenBank/DDBJ whole genome shotgun (WGS) entry which is preliminary data.</text>
</comment>
<feature type="transmembrane region" description="Helical" evidence="13">
    <location>
        <begin position="9"/>
        <end position="27"/>
    </location>
</feature>
<evidence type="ECO:0000256" key="12">
    <source>
        <dbReference type="ARBA" id="ARBA00033342"/>
    </source>
</evidence>
<dbReference type="Proteomes" id="UP001302274">
    <property type="component" value="Unassembled WGS sequence"/>
</dbReference>
<keyword evidence="4 13" id="KW-0813">Transport</keyword>
<keyword evidence="8 13" id="KW-1133">Transmembrane helix</keyword>
<comment type="similarity">
    <text evidence="2 13">Belongs to the OXA1/ALB3/YidC family. Type 1 subfamily.</text>
</comment>
<dbReference type="CDD" id="cd20070">
    <property type="entry name" value="5TM_YidC_Alb3"/>
    <property type="match status" value="1"/>
</dbReference>
<evidence type="ECO:0000256" key="3">
    <source>
        <dbReference type="ARBA" id="ARBA00015325"/>
    </source>
</evidence>
<evidence type="ECO:0000313" key="16">
    <source>
        <dbReference type="Proteomes" id="UP001302274"/>
    </source>
</evidence>
<dbReference type="PRINTS" id="PR00701">
    <property type="entry name" value="60KDINNERMP"/>
</dbReference>
<feature type="domain" description="Membrane insertase YidC/Oxa/ALB C-terminal" evidence="14">
    <location>
        <begin position="312"/>
        <end position="491"/>
    </location>
</feature>
<dbReference type="EMBL" id="JAYGJQ010000001">
    <property type="protein sequence ID" value="MEA9354795.1"/>
    <property type="molecule type" value="Genomic_DNA"/>
</dbReference>
<proteinExistence type="inferred from homology"/>
<dbReference type="PANTHER" id="PTHR12428:SF65">
    <property type="entry name" value="CYTOCHROME C OXIDASE ASSEMBLY PROTEIN COX18, MITOCHONDRIAL"/>
    <property type="match status" value="1"/>
</dbReference>
<keyword evidence="9 13" id="KW-0472">Membrane</keyword>
<feature type="transmembrane region" description="Helical" evidence="13">
    <location>
        <begin position="312"/>
        <end position="332"/>
    </location>
</feature>
<comment type="subcellular location">
    <subcellularLocation>
        <location evidence="1">Cell inner membrane</location>
        <topology evidence="1">Multi-pass membrane protein</topology>
    </subcellularLocation>
    <subcellularLocation>
        <location evidence="13">Cell membrane</location>
        <topology evidence="13">Multi-pass membrane protein</topology>
    </subcellularLocation>
</comment>
<feature type="transmembrane region" description="Helical" evidence="13">
    <location>
        <begin position="418"/>
        <end position="436"/>
    </location>
</feature>
<evidence type="ECO:0000256" key="13">
    <source>
        <dbReference type="HAMAP-Rule" id="MF_01810"/>
    </source>
</evidence>
<evidence type="ECO:0000256" key="5">
    <source>
        <dbReference type="ARBA" id="ARBA00022475"/>
    </source>
</evidence>
<gene>
    <name evidence="13 15" type="primary">yidC</name>
    <name evidence="15" type="ORF">SHI21_01185</name>
</gene>
<evidence type="ECO:0000256" key="9">
    <source>
        <dbReference type="ARBA" id="ARBA00023136"/>
    </source>
</evidence>
<comment type="function">
    <text evidence="13">Required for the insertion and/or proper folding and/or complex formation of integral membrane proteins into the membrane. Involved in integration of membrane proteins that insert both dependently and independently of the Sec translocase complex, as well as at least some lipoproteins. Aids folding of multispanning membrane proteins.</text>
</comment>
<keyword evidence="6 13" id="KW-0812">Transmembrane</keyword>
<keyword evidence="10 13" id="KW-0143">Chaperone</keyword>
<sequence length="494" mass="55104">MFNTDQKRAFIAVLLSGLVLFGWQYYFAPKTPVATTAPANEIATTKDLTAQPTAANPTGAATMAAGTPAAEAAPTTLQAFTLKKDQFEFTIHNDLSVVDMKNPNSVFDFKSLSDSQQPLKIQVVTDYGALDLFFNMVQEGPNKIVGTNANYGVNFEAFIKDNGRVHVALSSAKAYKYRLIFTATKKKLDNGQVRHFTIFTKDAKTIAVGDDKEVDGNVNWLGTDFNFHLFAMVLPKDTPARYKTTEAGQMFVEIPNATNTFGADLVFTKKNYDELISLGDNLHLSVDFGWFAILAVPTLRALQFVYRFIPNYGIAIILVTILIRLITFPLQYKSFKSMKKMQGIQPELAKIKEKYKDEPQKMQKETMDLFKKAGANPLSGCLPLLLQMPFFFAIYRVLYSSVELVGAPFFGWIHDLSIHDPFYILPVLMAGAMFAQQKLTPTTTMDPTQAKIMMFMPVIFAFIMKSLPAGLVLYILVSTVVGVLQQMIVYKMAD</sequence>
<dbReference type="PRINTS" id="PR01900">
    <property type="entry name" value="YIDCPROTEIN"/>
</dbReference>
<keyword evidence="7 13" id="KW-0653">Protein transport</keyword>
<dbReference type="InterPro" id="IPR019998">
    <property type="entry name" value="Membr_insert_YidC"/>
</dbReference>
<name>A0ABU5VT07_9BACT</name>
<dbReference type="InterPro" id="IPR028055">
    <property type="entry name" value="YidC/Oxa/ALB_C"/>
</dbReference>
<dbReference type="RefSeq" id="WP_323574284.1">
    <property type="nucleotide sequence ID" value="NZ_JAYGJQ010000001.1"/>
</dbReference>
<evidence type="ECO:0000256" key="10">
    <source>
        <dbReference type="ARBA" id="ARBA00023186"/>
    </source>
</evidence>
<evidence type="ECO:0000256" key="8">
    <source>
        <dbReference type="ARBA" id="ARBA00022989"/>
    </source>
</evidence>
<dbReference type="InterPro" id="IPR047196">
    <property type="entry name" value="YidC_ALB_C"/>
</dbReference>
<evidence type="ECO:0000256" key="1">
    <source>
        <dbReference type="ARBA" id="ARBA00004429"/>
    </source>
</evidence>
<dbReference type="PANTHER" id="PTHR12428">
    <property type="entry name" value="OXA1"/>
    <property type="match status" value="1"/>
</dbReference>
<dbReference type="Pfam" id="PF02096">
    <property type="entry name" value="60KD_IMP"/>
    <property type="match status" value="1"/>
</dbReference>
<evidence type="ECO:0000313" key="15">
    <source>
        <dbReference type="EMBL" id="MEA9354795.1"/>
    </source>
</evidence>
<comment type="subunit">
    <text evidence="13">Interacts with the Sec translocase complex via SecD. Specifically interacts with transmembrane segments of nascent integral membrane proteins during membrane integration.</text>
</comment>
<reference evidence="15 16" key="1">
    <citation type="submission" date="2023-11" db="EMBL/GenBank/DDBJ databases">
        <title>A Novel Polar Bacteriovorax (B. antarcticus) Isolated from the Biocrust in Antarctica.</title>
        <authorList>
            <person name="Mun W."/>
            <person name="Choi S.Y."/>
            <person name="Mitchell R.J."/>
        </authorList>
    </citation>
    <scope>NUCLEOTIDE SEQUENCE [LARGE SCALE GENOMIC DNA]</scope>
    <source>
        <strain evidence="15 16">PP10</strain>
    </source>
</reference>
<dbReference type="HAMAP" id="MF_01810">
    <property type="entry name" value="YidC_type1"/>
    <property type="match status" value="1"/>
</dbReference>
<accession>A0ABU5VT07</accession>
<evidence type="ECO:0000256" key="6">
    <source>
        <dbReference type="ARBA" id="ARBA00022692"/>
    </source>
</evidence>
<dbReference type="NCBIfam" id="TIGR03592">
    <property type="entry name" value="yidC_oxa1_cterm"/>
    <property type="match status" value="1"/>
</dbReference>
<evidence type="ECO:0000256" key="11">
    <source>
        <dbReference type="ARBA" id="ARBA00033245"/>
    </source>
</evidence>
<evidence type="ECO:0000256" key="4">
    <source>
        <dbReference type="ARBA" id="ARBA00022448"/>
    </source>
</evidence>
<evidence type="ECO:0000259" key="14">
    <source>
        <dbReference type="Pfam" id="PF02096"/>
    </source>
</evidence>
<evidence type="ECO:0000256" key="7">
    <source>
        <dbReference type="ARBA" id="ARBA00022927"/>
    </source>
</evidence>
<protein>
    <recommendedName>
        <fullName evidence="3 13">Membrane protein insertase YidC</fullName>
    </recommendedName>
    <alternativeName>
        <fullName evidence="12 13">Foldase YidC</fullName>
    </alternativeName>
    <alternativeName>
        <fullName evidence="11 13">Membrane integrase YidC</fullName>
    </alternativeName>
    <alternativeName>
        <fullName evidence="13">Membrane protein YidC</fullName>
    </alternativeName>
</protein>
<keyword evidence="16" id="KW-1185">Reference proteome</keyword>
<feature type="transmembrane region" description="Helical" evidence="13">
    <location>
        <begin position="377"/>
        <end position="398"/>
    </location>
</feature>